<gene>
    <name evidence="5" type="ORF">J2S74_005466</name>
</gene>
<dbReference type="SUPFAM" id="SSF46689">
    <property type="entry name" value="Homeodomain-like"/>
    <property type="match status" value="1"/>
</dbReference>
<evidence type="ECO:0000313" key="6">
    <source>
        <dbReference type="Proteomes" id="UP001230005"/>
    </source>
</evidence>
<sequence length="293" mass="34036">MPILTSNIPPMPIFISGGKATFRTGEKHFYRVFHIFDLIYVIKGTLYIEDAGEKCCLNKGNYIILPPERKHGGYEECKEETIYYWIHFSLANHFNLVNKRELDWSNILLKDSTMNEPAQFQLNIPCFGSLNNQARVEETFEQIIQMNEGNTPSEKMKVQLLFNDLVILLQQEAIDLPSSAQTVANEAVQYIKDNYEVEGFTVKKMAQALLYHPDYLTRSMKKVFGVTPIQYLHNYRLTVAKRRLVEEHIDLSTIAGECGFSDVSYFSRVFKKKEGVTPGEYRRMRRNYEKKDS</sequence>
<dbReference type="Proteomes" id="UP001230005">
    <property type="component" value="Unassembled WGS sequence"/>
</dbReference>
<keyword evidence="6" id="KW-1185">Reference proteome</keyword>
<dbReference type="PRINTS" id="PR00032">
    <property type="entry name" value="HTHARAC"/>
</dbReference>
<dbReference type="InterPro" id="IPR020449">
    <property type="entry name" value="Tscrpt_reg_AraC-type_HTH"/>
</dbReference>
<dbReference type="InterPro" id="IPR009057">
    <property type="entry name" value="Homeodomain-like_sf"/>
</dbReference>
<dbReference type="EMBL" id="JAUSUG010000040">
    <property type="protein sequence ID" value="MDQ0258003.1"/>
    <property type="molecule type" value="Genomic_DNA"/>
</dbReference>
<dbReference type="PROSITE" id="PS01124">
    <property type="entry name" value="HTH_ARAC_FAMILY_2"/>
    <property type="match status" value="1"/>
</dbReference>
<proteinExistence type="predicted"/>
<dbReference type="SUPFAM" id="SSF51215">
    <property type="entry name" value="Regulatory protein AraC"/>
    <property type="match status" value="1"/>
</dbReference>
<dbReference type="Pfam" id="PF12833">
    <property type="entry name" value="HTH_18"/>
    <property type="match status" value="1"/>
</dbReference>
<keyword evidence="1" id="KW-0805">Transcription regulation</keyword>
<dbReference type="InterPro" id="IPR003313">
    <property type="entry name" value="AraC-bd"/>
</dbReference>
<evidence type="ECO:0000256" key="2">
    <source>
        <dbReference type="ARBA" id="ARBA00023125"/>
    </source>
</evidence>
<dbReference type="SMART" id="SM00342">
    <property type="entry name" value="HTH_ARAC"/>
    <property type="match status" value="1"/>
</dbReference>
<evidence type="ECO:0000256" key="1">
    <source>
        <dbReference type="ARBA" id="ARBA00023015"/>
    </source>
</evidence>
<dbReference type="InterPro" id="IPR018060">
    <property type="entry name" value="HTH_AraC"/>
</dbReference>
<dbReference type="Gene3D" id="1.10.10.60">
    <property type="entry name" value="Homeodomain-like"/>
    <property type="match status" value="2"/>
</dbReference>
<keyword evidence="2" id="KW-0238">DNA-binding</keyword>
<dbReference type="InterPro" id="IPR037923">
    <property type="entry name" value="HTH-like"/>
</dbReference>
<dbReference type="Pfam" id="PF02311">
    <property type="entry name" value="AraC_binding"/>
    <property type="match status" value="1"/>
</dbReference>
<evidence type="ECO:0000259" key="4">
    <source>
        <dbReference type="PROSITE" id="PS01124"/>
    </source>
</evidence>
<reference evidence="5 6" key="1">
    <citation type="submission" date="2023-07" db="EMBL/GenBank/DDBJ databases">
        <title>Genomic Encyclopedia of Type Strains, Phase IV (KMG-IV): sequencing the most valuable type-strain genomes for metagenomic binning, comparative biology and taxonomic classification.</title>
        <authorList>
            <person name="Goeker M."/>
        </authorList>
    </citation>
    <scope>NUCLEOTIDE SEQUENCE [LARGE SCALE GENOMIC DNA]</scope>
    <source>
        <strain evidence="5 6">DSM 9768</strain>
    </source>
</reference>
<protein>
    <submittedName>
        <fullName evidence="5">AraC-like DNA-binding protein</fullName>
    </submittedName>
</protein>
<dbReference type="PANTHER" id="PTHR43280:SF30">
    <property type="entry name" value="MMSAB OPERON REGULATORY PROTEIN"/>
    <property type="match status" value="1"/>
</dbReference>
<comment type="caution">
    <text evidence="5">The sequence shown here is derived from an EMBL/GenBank/DDBJ whole genome shotgun (WGS) entry which is preliminary data.</text>
</comment>
<organism evidence="5 6">
    <name type="scientific">Evansella vedderi</name>
    <dbReference type="NCBI Taxonomy" id="38282"/>
    <lineage>
        <taxon>Bacteria</taxon>
        <taxon>Bacillati</taxon>
        <taxon>Bacillota</taxon>
        <taxon>Bacilli</taxon>
        <taxon>Bacillales</taxon>
        <taxon>Bacillaceae</taxon>
        <taxon>Evansella</taxon>
    </lineage>
</organism>
<keyword evidence="3" id="KW-0804">Transcription</keyword>
<accession>A0ABU0A3C5</accession>
<evidence type="ECO:0000313" key="5">
    <source>
        <dbReference type="EMBL" id="MDQ0258003.1"/>
    </source>
</evidence>
<dbReference type="RefSeq" id="WP_307332609.1">
    <property type="nucleotide sequence ID" value="NZ_JAUSUG010000040.1"/>
</dbReference>
<evidence type="ECO:0000256" key="3">
    <source>
        <dbReference type="ARBA" id="ARBA00023163"/>
    </source>
</evidence>
<dbReference type="PANTHER" id="PTHR43280">
    <property type="entry name" value="ARAC-FAMILY TRANSCRIPTIONAL REGULATOR"/>
    <property type="match status" value="1"/>
</dbReference>
<feature type="domain" description="HTH araC/xylS-type" evidence="4">
    <location>
        <begin position="185"/>
        <end position="284"/>
    </location>
</feature>
<name>A0ABU0A3C5_9BACI</name>